<feature type="domain" description="tRNA nuclease CdiA C-terminal" evidence="1">
    <location>
        <begin position="325"/>
        <end position="401"/>
    </location>
</feature>
<protein>
    <submittedName>
        <fullName evidence="2">Minor capsid protein</fullName>
    </submittedName>
</protein>
<sequence length="406" mass="45424">MARDLDAEADYQQAMDNLRTLAIRDLVSWWKQTETLGFADAKQLMEEPFQAIIAAYGEQAAYAAADYLFRSRSLDDNLKGLEYPEVADPAGFEQILGSYAWALNTSRTVTGDLDRQLVLRKLAGITNRLVQQPARETVYQATRKAGTRYARVPEPHACGFCLLLASRGAVYSRDTVLLTEAGKKYHDNCKCLGIEVQTPADLPKINQELEQIYAASGKYPGSDQEAFAEAIERHRNQTPDWVPPDAIRYRRSVDMSKATVKRKITAKEALDIGLADDTAWPEKEDRIRKWLEDNGAQSVIKLKELDKIPGGAGLRFKEKTGISNTPDAIVDGITTEMKSITSKSGINNRARKGKKQSSTLICDLRESIHDEKTILADLRRAVDNNGAYLDRIVVITVEKTILWERS</sequence>
<organism evidence="2">
    <name type="scientific">Siphoviridae sp. ctjOC2</name>
    <dbReference type="NCBI Taxonomy" id="2825632"/>
    <lineage>
        <taxon>Viruses</taxon>
        <taxon>Duplodnaviria</taxon>
        <taxon>Heunggongvirae</taxon>
        <taxon>Uroviricota</taxon>
        <taxon>Caudoviricetes</taxon>
    </lineage>
</organism>
<dbReference type="Pfam" id="PF18451">
    <property type="entry name" value="CdiA_C"/>
    <property type="match status" value="1"/>
</dbReference>
<dbReference type="Gene3D" id="3.40.1350.120">
    <property type="match status" value="1"/>
</dbReference>
<dbReference type="InterPro" id="IPR040559">
    <property type="entry name" value="CdiA_C"/>
</dbReference>
<reference evidence="2" key="1">
    <citation type="journal article" date="2021" name="Proc. Natl. Acad. Sci. U.S.A.">
        <title>A Catalog of Tens of Thousands of Viruses from Human Metagenomes Reveals Hidden Associations with Chronic Diseases.</title>
        <authorList>
            <person name="Tisza M.J."/>
            <person name="Buck C.B."/>
        </authorList>
    </citation>
    <scope>NUCLEOTIDE SEQUENCE</scope>
    <source>
        <strain evidence="2">CtjOC2</strain>
    </source>
</reference>
<evidence type="ECO:0000259" key="1">
    <source>
        <dbReference type="Pfam" id="PF18451"/>
    </source>
</evidence>
<proteinExistence type="predicted"/>
<dbReference type="EMBL" id="BK015605">
    <property type="protein sequence ID" value="DAE15423.1"/>
    <property type="molecule type" value="Genomic_DNA"/>
</dbReference>
<name>A0A8S5Q7W2_9CAUD</name>
<accession>A0A8S5Q7W2</accession>
<dbReference type="Pfam" id="PF25310">
    <property type="entry name" value="VG15"/>
    <property type="match status" value="1"/>
</dbReference>
<dbReference type="InterPro" id="IPR057369">
    <property type="entry name" value="VG15"/>
</dbReference>
<evidence type="ECO:0000313" key="2">
    <source>
        <dbReference type="EMBL" id="DAE15423.1"/>
    </source>
</evidence>